<evidence type="ECO:0000313" key="2">
    <source>
        <dbReference type="EMBL" id="EKM53492.1"/>
    </source>
</evidence>
<organism evidence="2 3">
    <name type="scientific">Phanerochaete carnosa (strain HHB-10118-sp)</name>
    <name type="common">White-rot fungus</name>
    <name type="synonym">Peniophora carnosa</name>
    <dbReference type="NCBI Taxonomy" id="650164"/>
    <lineage>
        <taxon>Eukaryota</taxon>
        <taxon>Fungi</taxon>
        <taxon>Dikarya</taxon>
        <taxon>Basidiomycota</taxon>
        <taxon>Agaricomycotina</taxon>
        <taxon>Agaricomycetes</taxon>
        <taxon>Polyporales</taxon>
        <taxon>Phanerochaetaceae</taxon>
        <taxon>Phanerochaete</taxon>
    </lineage>
</organism>
<feature type="region of interest" description="Disordered" evidence="1">
    <location>
        <begin position="103"/>
        <end position="144"/>
    </location>
</feature>
<reference evidence="2 3" key="1">
    <citation type="journal article" date="2012" name="BMC Genomics">
        <title>Comparative genomics of the white-rot fungi, Phanerochaete carnosa and P. chrysosporium, to elucidate the genetic basis of the distinct wood types they colonize.</title>
        <authorList>
            <person name="Suzuki H."/>
            <person name="MacDonald J."/>
            <person name="Syed K."/>
            <person name="Salamov A."/>
            <person name="Hori C."/>
            <person name="Aerts A."/>
            <person name="Henrissat B."/>
            <person name="Wiebenga A."/>
            <person name="vanKuyk P.A."/>
            <person name="Barry K."/>
            <person name="Lindquist E."/>
            <person name="LaButti K."/>
            <person name="Lapidus A."/>
            <person name="Lucas S."/>
            <person name="Coutinho P."/>
            <person name="Gong Y."/>
            <person name="Samejima M."/>
            <person name="Mahadevan R."/>
            <person name="Abou-Zaid M."/>
            <person name="de Vries R.P."/>
            <person name="Igarashi K."/>
            <person name="Yadav J.S."/>
            <person name="Grigoriev I.V."/>
            <person name="Master E.R."/>
        </authorList>
    </citation>
    <scope>NUCLEOTIDE SEQUENCE [LARGE SCALE GENOMIC DNA]</scope>
    <source>
        <strain evidence="2 3">HHB-10118-sp</strain>
    </source>
</reference>
<dbReference type="InParanoid" id="K5WSU7"/>
<dbReference type="EMBL" id="JH930474">
    <property type="protein sequence ID" value="EKM53492.1"/>
    <property type="molecule type" value="Genomic_DNA"/>
</dbReference>
<name>K5WSU7_PHACS</name>
<keyword evidence="3" id="KW-1185">Reference proteome</keyword>
<evidence type="ECO:0000313" key="3">
    <source>
        <dbReference type="Proteomes" id="UP000008370"/>
    </source>
</evidence>
<dbReference type="KEGG" id="pco:PHACADRAFT_186156"/>
<dbReference type="Proteomes" id="UP000008370">
    <property type="component" value="Unassembled WGS sequence"/>
</dbReference>
<protein>
    <submittedName>
        <fullName evidence="2">Uncharacterized protein</fullName>
    </submittedName>
</protein>
<dbReference type="GeneID" id="18910333"/>
<sequence length="262" mass="29094">MAVVRLPLAFYDANVLSLSAYCDNRWYKFCAEHTLIILRTRLEPRWYVICCACKSRNIVLSLHTGDELGNPRRWETTAARREKFLEEEWGCWSMSSLPQVRAPASSPLAENARSSADVSLPLRHTPRRPTSPPTSTGIQTETPQSAVPVSHIASCLSLLHCRVDLTRLHLPGFGQSDPSSAHRRAPACSCTVLNSQPRSAPRGPLTSPEEYLQAPRLSLSSERAGRPEAECAWPPKDCAELSLLQLRYSGLTSLVRDPFAAF</sequence>
<dbReference type="RefSeq" id="XP_007398182.1">
    <property type="nucleotide sequence ID" value="XM_007398120.1"/>
</dbReference>
<evidence type="ECO:0000256" key="1">
    <source>
        <dbReference type="SAM" id="MobiDB-lite"/>
    </source>
</evidence>
<dbReference type="AlphaFoldDB" id="K5WSU7"/>
<dbReference type="HOGENOM" id="CLU_1062112_0_0_1"/>
<gene>
    <name evidence="2" type="ORF">PHACADRAFT_186156</name>
</gene>
<accession>K5WSU7</accession>
<proteinExistence type="predicted"/>